<evidence type="ECO:0000313" key="3">
    <source>
        <dbReference type="Proteomes" id="UP000319817"/>
    </source>
</evidence>
<feature type="transmembrane region" description="Helical" evidence="1">
    <location>
        <begin position="123"/>
        <end position="143"/>
    </location>
</feature>
<keyword evidence="1" id="KW-0812">Transmembrane</keyword>
<dbReference type="AlphaFoldDB" id="A0A517NXI0"/>
<proteinExistence type="predicted"/>
<reference evidence="2 3" key="1">
    <citation type="submission" date="2019-02" db="EMBL/GenBank/DDBJ databases">
        <title>Deep-cultivation of Planctomycetes and their phenomic and genomic characterization uncovers novel biology.</title>
        <authorList>
            <person name="Wiegand S."/>
            <person name="Jogler M."/>
            <person name="Boedeker C."/>
            <person name="Pinto D."/>
            <person name="Vollmers J."/>
            <person name="Rivas-Marin E."/>
            <person name="Kohn T."/>
            <person name="Peeters S.H."/>
            <person name="Heuer A."/>
            <person name="Rast P."/>
            <person name="Oberbeckmann S."/>
            <person name="Bunk B."/>
            <person name="Jeske O."/>
            <person name="Meyerdierks A."/>
            <person name="Storesund J.E."/>
            <person name="Kallscheuer N."/>
            <person name="Luecker S."/>
            <person name="Lage O.M."/>
            <person name="Pohl T."/>
            <person name="Merkel B.J."/>
            <person name="Hornburger P."/>
            <person name="Mueller R.-W."/>
            <person name="Bruemmer F."/>
            <person name="Labrenz M."/>
            <person name="Spormann A.M."/>
            <person name="Op den Camp H."/>
            <person name="Overmann J."/>
            <person name="Amann R."/>
            <person name="Jetten M.S.M."/>
            <person name="Mascher T."/>
            <person name="Medema M.H."/>
            <person name="Devos D.P."/>
            <person name="Kaster A.-K."/>
            <person name="Ovreas L."/>
            <person name="Rohde M."/>
            <person name="Galperin M.Y."/>
            <person name="Jogler C."/>
        </authorList>
    </citation>
    <scope>NUCLEOTIDE SEQUENCE [LARGE SCALE GENOMIC DNA]</scope>
    <source>
        <strain evidence="2 3">K23_9</strain>
    </source>
</reference>
<organism evidence="2 3">
    <name type="scientific">Stieleria marina</name>
    <dbReference type="NCBI Taxonomy" id="1930275"/>
    <lineage>
        <taxon>Bacteria</taxon>
        <taxon>Pseudomonadati</taxon>
        <taxon>Planctomycetota</taxon>
        <taxon>Planctomycetia</taxon>
        <taxon>Pirellulales</taxon>
        <taxon>Pirellulaceae</taxon>
        <taxon>Stieleria</taxon>
    </lineage>
</organism>
<dbReference type="Proteomes" id="UP000319817">
    <property type="component" value="Chromosome"/>
</dbReference>
<feature type="transmembrane region" description="Helical" evidence="1">
    <location>
        <begin position="39"/>
        <end position="65"/>
    </location>
</feature>
<dbReference type="OrthoDB" id="268220at2"/>
<protein>
    <submittedName>
        <fullName evidence="2">Uncharacterized protein</fullName>
    </submittedName>
</protein>
<evidence type="ECO:0000313" key="2">
    <source>
        <dbReference type="EMBL" id="QDT11818.1"/>
    </source>
</evidence>
<gene>
    <name evidence="2" type="ORF">K239x_38180</name>
</gene>
<name>A0A517NXI0_9BACT</name>
<accession>A0A517NXI0</accession>
<evidence type="ECO:0000256" key="1">
    <source>
        <dbReference type="SAM" id="Phobius"/>
    </source>
</evidence>
<keyword evidence="1" id="KW-0472">Membrane</keyword>
<sequence length="182" mass="20775">MALIAVIAIPADIRALIQENCKNSKGRYRMRYAWRELKSLAGLYAQILFVASMLAFTVGFGLIVLDRYVKLEIIGSAFAQADWSWGQWEENLRSGPNNVEKEFTQQHVAQGGTKDSAVMIMKFLWKAVPVLMLVCFAMLMLSVRLTSKVFNNALQLLVKTEVERNRRRTQRRYLRSTSHSSA</sequence>
<dbReference type="EMBL" id="CP036526">
    <property type="protein sequence ID" value="QDT11818.1"/>
    <property type="molecule type" value="Genomic_DNA"/>
</dbReference>
<keyword evidence="1" id="KW-1133">Transmembrane helix</keyword>
<keyword evidence="3" id="KW-1185">Reference proteome</keyword>